<proteinExistence type="predicted"/>
<name>A0A1A8M8A5_9TELE</name>
<reference evidence="1" key="1">
    <citation type="submission" date="2016-05" db="EMBL/GenBank/DDBJ databases">
        <authorList>
            <person name="Lavstsen T."/>
            <person name="Jespersen J.S."/>
        </authorList>
    </citation>
    <scope>NUCLEOTIDE SEQUENCE</scope>
    <source>
        <tissue evidence="1">Brain</tissue>
    </source>
</reference>
<reference evidence="1" key="2">
    <citation type="submission" date="2016-06" db="EMBL/GenBank/DDBJ databases">
        <title>The genome of a short-lived fish provides insights into sex chromosome evolution and the genetic control of aging.</title>
        <authorList>
            <person name="Reichwald K."/>
            <person name="Felder M."/>
            <person name="Petzold A."/>
            <person name="Koch P."/>
            <person name="Groth M."/>
            <person name="Platzer M."/>
        </authorList>
    </citation>
    <scope>NUCLEOTIDE SEQUENCE</scope>
    <source>
        <tissue evidence="1">Brain</tissue>
    </source>
</reference>
<dbReference type="EMBL" id="HAEF01011879">
    <property type="protein sequence ID" value="SBR53038.1"/>
    <property type="molecule type" value="Transcribed_RNA"/>
</dbReference>
<accession>A0A1A8M8A5</accession>
<gene>
    <name evidence="1" type="primary">Nfu_g_1_023917</name>
</gene>
<evidence type="ECO:0000313" key="1">
    <source>
        <dbReference type="EMBL" id="SBR53038.1"/>
    </source>
</evidence>
<protein>
    <submittedName>
        <fullName evidence="1">Uncharacterized protein</fullName>
    </submittedName>
</protein>
<feature type="non-terminal residue" evidence="1">
    <location>
        <position position="96"/>
    </location>
</feature>
<sequence>MVCTCSGLFAEYLLPLLVSSCRSCCSSASWFTPVGSLPAGPSCCGLCWVPCMLLQFLLVPTPIAAVPAGFHACCCGSFGVPSRLLWSMFLSSQVFL</sequence>
<dbReference type="AlphaFoldDB" id="A0A1A8M8A5"/>
<organism evidence="1">
    <name type="scientific">Nothobranchius pienaari</name>
    <dbReference type="NCBI Taxonomy" id="704102"/>
    <lineage>
        <taxon>Eukaryota</taxon>
        <taxon>Metazoa</taxon>
        <taxon>Chordata</taxon>
        <taxon>Craniata</taxon>
        <taxon>Vertebrata</taxon>
        <taxon>Euteleostomi</taxon>
        <taxon>Actinopterygii</taxon>
        <taxon>Neopterygii</taxon>
        <taxon>Teleostei</taxon>
        <taxon>Neoteleostei</taxon>
        <taxon>Acanthomorphata</taxon>
        <taxon>Ovalentaria</taxon>
        <taxon>Atherinomorphae</taxon>
        <taxon>Cyprinodontiformes</taxon>
        <taxon>Nothobranchiidae</taxon>
        <taxon>Nothobranchius</taxon>
    </lineage>
</organism>